<dbReference type="AlphaFoldDB" id="A0A9W6FKF1"/>
<feature type="transmembrane region" description="Helical" evidence="5">
    <location>
        <begin position="46"/>
        <end position="66"/>
    </location>
</feature>
<keyword evidence="9" id="KW-1185">Reference proteome</keyword>
<feature type="transmembrane region" description="Helical" evidence="5">
    <location>
        <begin position="12"/>
        <end position="34"/>
    </location>
</feature>
<dbReference type="Proteomes" id="UP001245370">
    <property type="component" value="Unassembled WGS sequence"/>
</dbReference>
<evidence type="ECO:0000256" key="2">
    <source>
        <dbReference type="ARBA" id="ARBA00022692"/>
    </source>
</evidence>
<keyword evidence="3 5" id="KW-1133">Transmembrane helix</keyword>
<evidence type="ECO:0000256" key="5">
    <source>
        <dbReference type="SAM" id="Phobius"/>
    </source>
</evidence>
<evidence type="ECO:0000256" key="1">
    <source>
        <dbReference type="ARBA" id="ARBA00022475"/>
    </source>
</evidence>
<accession>A0A9W6FKF1</accession>
<keyword evidence="4 5" id="KW-0472">Membrane</keyword>
<dbReference type="EMBL" id="BSDO01000005">
    <property type="protein sequence ID" value="GLI23714.1"/>
    <property type="molecule type" value="Genomic_DNA"/>
</dbReference>
<dbReference type="GeneID" id="95764169"/>
<dbReference type="InterPro" id="IPR012451">
    <property type="entry name" value="DUF1656"/>
</dbReference>
<sequence>MFSELNLLGVLFSPFAAMMLAAWIMTIPLIMLGNRTGLSRVVWHPALFNLAIYVIVLSLTVLIIGAGS</sequence>
<evidence type="ECO:0000313" key="9">
    <source>
        <dbReference type="Proteomes" id="UP001245370"/>
    </source>
</evidence>
<proteinExistence type="predicted"/>
<protein>
    <recommendedName>
        <fullName evidence="10">DUF1656 domain-containing protein</fullName>
    </recommendedName>
</protein>
<evidence type="ECO:0000313" key="6">
    <source>
        <dbReference type="EMBL" id="GLI23714.1"/>
    </source>
</evidence>
<name>A0A9W6FKF1_XANFL</name>
<reference evidence="7 9" key="2">
    <citation type="submission" date="2023-07" db="EMBL/GenBank/DDBJ databases">
        <title>Genomic Encyclopedia of Type Strains, Phase IV (KMG-IV): sequencing the most valuable type-strain genomes for metagenomic binning, comparative biology and taxonomic classification.</title>
        <authorList>
            <person name="Goeker M."/>
        </authorList>
    </citation>
    <scope>NUCLEOTIDE SEQUENCE [LARGE SCALE GENOMIC DNA]</scope>
    <source>
        <strain evidence="7 9">DSM 338</strain>
    </source>
</reference>
<dbReference type="Pfam" id="PF07869">
    <property type="entry name" value="DUF1656"/>
    <property type="match status" value="1"/>
</dbReference>
<keyword evidence="2 5" id="KW-0812">Transmembrane</keyword>
<dbReference type="Proteomes" id="UP001144397">
    <property type="component" value="Unassembled WGS sequence"/>
</dbReference>
<evidence type="ECO:0000256" key="4">
    <source>
        <dbReference type="ARBA" id="ARBA00023136"/>
    </source>
</evidence>
<dbReference type="EMBL" id="JAVDPY010000006">
    <property type="protein sequence ID" value="MDR6335063.1"/>
    <property type="molecule type" value="Genomic_DNA"/>
</dbReference>
<evidence type="ECO:0000313" key="7">
    <source>
        <dbReference type="EMBL" id="MDR6335063.1"/>
    </source>
</evidence>
<keyword evidence="1" id="KW-1003">Cell membrane</keyword>
<evidence type="ECO:0008006" key="10">
    <source>
        <dbReference type="Google" id="ProtNLM"/>
    </source>
</evidence>
<organism evidence="6 8">
    <name type="scientific">Xanthobacter flavus</name>
    <dbReference type="NCBI Taxonomy" id="281"/>
    <lineage>
        <taxon>Bacteria</taxon>
        <taxon>Pseudomonadati</taxon>
        <taxon>Pseudomonadota</taxon>
        <taxon>Alphaproteobacteria</taxon>
        <taxon>Hyphomicrobiales</taxon>
        <taxon>Xanthobacteraceae</taxon>
        <taxon>Xanthobacter</taxon>
    </lineage>
</organism>
<reference evidence="6" key="1">
    <citation type="submission" date="2022-12" db="EMBL/GenBank/DDBJ databases">
        <title>Reference genome sequencing for broad-spectrum identification of bacterial and archaeal isolates by mass spectrometry.</title>
        <authorList>
            <person name="Sekiguchi Y."/>
            <person name="Tourlousse D.M."/>
        </authorList>
    </citation>
    <scope>NUCLEOTIDE SEQUENCE</scope>
    <source>
        <strain evidence="6">301</strain>
    </source>
</reference>
<dbReference type="RefSeq" id="WP_237355779.1">
    <property type="nucleotide sequence ID" value="NZ_BSDO01000005.1"/>
</dbReference>
<comment type="caution">
    <text evidence="6">The sequence shown here is derived from an EMBL/GenBank/DDBJ whole genome shotgun (WGS) entry which is preliminary data.</text>
</comment>
<evidence type="ECO:0000256" key="3">
    <source>
        <dbReference type="ARBA" id="ARBA00022989"/>
    </source>
</evidence>
<evidence type="ECO:0000313" key="8">
    <source>
        <dbReference type="Proteomes" id="UP001144397"/>
    </source>
</evidence>
<gene>
    <name evidence="7" type="ORF">GGQ86_003553</name>
    <name evidence="6" type="ORF">XFLAVUS301_33880</name>
</gene>